<feature type="transmembrane region" description="Helical" evidence="5">
    <location>
        <begin position="211"/>
        <end position="230"/>
    </location>
</feature>
<dbReference type="Pfam" id="PF00902">
    <property type="entry name" value="TatC"/>
    <property type="match status" value="1"/>
</dbReference>
<accession>A0A1J5TDU5</accession>
<dbReference type="InterPro" id="IPR002033">
    <property type="entry name" value="TatC"/>
</dbReference>
<evidence type="ECO:0000256" key="4">
    <source>
        <dbReference type="ARBA" id="ARBA00023136"/>
    </source>
</evidence>
<evidence type="ECO:0008006" key="8">
    <source>
        <dbReference type="Google" id="ProtNLM"/>
    </source>
</evidence>
<protein>
    <recommendedName>
        <fullName evidence="8">Sec-independent protein translocase protein TatC</fullName>
    </recommendedName>
</protein>
<feature type="transmembrane region" description="Helical" evidence="5">
    <location>
        <begin position="71"/>
        <end position="94"/>
    </location>
</feature>
<feature type="transmembrane region" description="Helical" evidence="5">
    <location>
        <begin position="106"/>
        <end position="133"/>
    </location>
</feature>
<name>A0A1J5TDU5_9ARCH</name>
<dbReference type="GO" id="GO:0065002">
    <property type="term" value="P:intracellular protein transmembrane transport"/>
    <property type="evidence" value="ECO:0007669"/>
    <property type="project" value="TreeGrafter"/>
</dbReference>
<dbReference type="GO" id="GO:0033281">
    <property type="term" value="C:TAT protein transport complex"/>
    <property type="evidence" value="ECO:0007669"/>
    <property type="project" value="TreeGrafter"/>
</dbReference>
<dbReference type="AlphaFoldDB" id="A0A1J5TDU5"/>
<organism evidence="6 7">
    <name type="scientific">Marine Group III euryarchaeote CG-Epi1</name>
    <dbReference type="NCBI Taxonomy" id="1888995"/>
    <lineage>
        <taxon>Archaea</taxon>
        <taxon>Methanobacteriati</taxon>
        <taxon>Thermoplasmatota</taxon>
        <taxon>Thermoplasmata</taxon>
        <taxon>Candidatus Thermoprofundales</taxon>
    </lineage>
</organism>
<evidence type="ECO:0000256" key="2">
    <source>
        <dbReference type="ARBA" id="ARBA00022692"/>
    </source>
</evidence>
<dbReference type="GO" id="GO:0043953">
    <property type="term" value="P:protein transport by the Tat complex"/>
    <property type="evidence" value="ECO:0007669"/>
    <property type="project" value="TreeGrafter"/>
</dbReference>
<gene>
    <name evidence="6" type="ORF">BD935_05505</name>
</gene>
<dbReference type="PRINTS" id="PR01840">
    <property type="entry name" value="TATCFAMILY"/>
</dbReference>
<evidence type="ECO:0000313" key="6">
    <source>
        <dbReference type="EMBL" id="OIR19114.1"/>
    </source>
</evidence>
<dbReference type="PANTHER" id="PTHR30371">
    <property type="entry name" value="SEC-INDEPENDENT PROTEIN TRANSLOCASE PROTEIN TATC"/>
    <property type="match status" value="1"/>
</dbReference>
<evidence type="ECO:0000256" key="5">
    <source>
        <dbReference type="SAM" id="Phobius"/>
    </source>
</evidence>
<feature type="transmembrane region" description="Helical" evidence="5">
    <location>
        <begin position="188"/>
        <end position="205"/>
    </location>
</feature>
<evidence type="ECO:0000256" key="1">
    <source>
        <dbReference type="ARBA" id="ARBA00004141"/>
    </source>
</evidence>
<keyword evidence="4 5" id="KW-0472">Membrane</keyword>
<comment type="caution">
    <text evidence="6">The sequence shown here is derived from an EMBL/GenBank/DDBJ whole genome shotgun (WGS) entry which is preliminary data.</text>
</comment>
<feature type="transmembrane region" description="Helical" evidence="5">
    <location>
        <begin position="21"/>
        <end position="40"/>
    </location>
</feature>
<feature type="transmembrane region" description="Helical" evidence="5">
    <location>
        <begin position="153"/>
        <end position="176"/>
    </location>
</feature>
<proteinExistence type="predicted"/>
<evidence type="ECO:0000313" key="7">
    <source>
        <dbReference type="Proteomes" id="UP000183080"/>
    </source>
</evidence>
<reference evidence="6 7" key="1">
    <citation type="submission" date="2016-08" db="EMBL/GenBank/DDBJ databases">
        <title>New Insights into Marine Group III Euryarchaeota, from dark to light.</title>
        <authorList>
            <person name="Haro-Moreno J.M."/>
            <person name="Rodriguez-Valera F."/>
            <person name="Lopez-Garcia P."/>
            <person name="Moreira D."/>
            <person name="Martin-Cuadrado A.B."/>
        </authorList>
    </citation>
    <scope>NUCLEOTIDE SEQUENCE [LARGE SCALE GENOMIC DNA]</scope>
    <source>
        <strain evidence="6">CG-Epi1</strain>
    </source>
</reference>
<dbReference type="PANTHER" id="PTHR30371:SF0">
    <property type="entry name" value="SEC-INDEPENDENT PROTEIN TRANSLOCASE PROTEIN TATC, CHLOROPLASTIC-RELATED"/>
    <property type="match status" value="1"/>
</dbReference>
<comment type="subcellular location">
    <subcellularLocation>
        <location evidence="1">Membrane</location>
        <topology evidence="1">Multi-pass membrane protein</topology>
    </subcellularLocation>
</comment>
<dbReference type="EMBL" id="MIZA01000017">
    <property type="protein sequence ID" value="OIR19114.1"/>
    <property type="molecule type" value="Genomic_DNA"/>
</dbReference>
<dbReference type="STRING" id="1888995.BD935_05505"/>
<dbReference type="GO" id="GO:0009977">
    <property type="term" value="F:proton motive force dependent protein transmembrane transporter activity"/>
    <property type="evidence" value="ECO:0007669"/>
    <property type="project" value="TreeGrafter"/>
</dbReference>
<keyword evidence="2 5" id="KW-0812">Transmembrane</keyword>
<dbReference type="Proteomes" id="UP000183080">
    <property type="component" value="Unassembled WGS sequence"/>
</dbReference>
<evidence type="ECO:0000256" key="3">
    <source>
        <dbReference type="ARBA" id="ARBA00022989"/>
    </source>
</evidence>
<keyword evidence="3 5" id="KW-1133">Transmembrane helix</keyword>
<sequence length="234" mass="26315">MAESKDISSPLSSHLEELRTYLLLPFIINVIVMMMIISFASDLIVNILEAVSLDINDLSTYSPVEFFKTKIFLSLVLSLIFSSPLWLLSIYNFSRTGLTDFEKNNIGYSFIIGQTFFLLGCGTGFFLVTPYFLDLLLADSEIVIQNLSVYETIKIIISTTLFTGLLISTPVFTLLINRMVEGRKDGRKYIYTLILFIAIVATPKPSMILNMIFLISFVLIAEITMLVAGVQNEN</sequence>